<dbReference type="STRING" id="1123291.SAMN04490355_104146"/>
<dbReference type="Pfam" id="PF00892">
    <property type="entry name" value="EamA"/>
    <property type="match status" value="1"/>
</dbReference>
<evidence type="ECO:0000256" key="2">
    <source>
        <dbReference type="ARBA" id="ARBA00007362"/>
    </source>
</evidence>
<dbReference type="EMBL" id="FOTS01000041">
    <property type="protein sequence ID" value="SFM11070.1"/>
    <property type="molecule type" value="Genomic_DNA"/>
</dbReference>
<dbReference type="GO" id="GO:0009103">
    <property type="term" value="P:lipopolysaccharide biosynthetic process"/>
    <property type="evidence" value="ECO:0007669"/>
    <property type="project" value="UniProtKB-KW"/>
</dbReference>
<accession>A0A1I4N720</accession>
<evidence type="ECO:0000256" key="4">
    <source>
        <dbReference type="ARBA" id="ARBA00022516"/>
    </source>
</evidence>
<evidence type="ECO:0000256" key="5">
    <source>
        <dbReference type="ARBA" id="ARBA00022519"/>
    </source>
</evidence>
<feature type="transmembrane region" description="Helical" evidence="12">
    <location>
        <begin position="44"/>
        <end position="62"/>
    </location>
</feature>
<dbReference type="Gene3D" id="1.10.3730.20">
    <property type="match status" value="1"/>
</dbReference>
<dbReference type="InterPro" id="IPR000620">
    <property type="entry name" value="EamA_dom"/>
</dbReference>
<evidence type="ECO:0000256" key="7">
    <source>
        <dbReference type="ARBA" id="ARBA00022692"/>
    </source>
</evidence>
<name>A0A1I4N720_9FIRM</name>
<sequence>MKDLLLIIISVIIGAVGQIAFKLGAMQLVQNPGVTILEKIKWPIVLGLFLYGISTILWIMALKKVELSYAYPMISLGYVLVFIASYFIFHEPINWLRMGGMLFIIAGIILVARS</sequence>
<evidence type="ECO:0000256" key="8">
    <source>
        <dbReference type="ARBA" id="ARBA00022985"/>
    </source>
</evidence>
<dbReference type="SUPFAM" id="SSF103481">
    <property type="entry name" value="Multidrug resistance efflux transporter EmrE"/>
    <property type="match status" value="1"/>
</dbReference>
<evidence type="ECO:0000256" key="9">
    <source>
        <dbReference type="ARBA" id="ARBA00022989"/>
    </source>
</evidence>
<keyword evidence="8" id="KW-0448">Lipopolysaccharide biosynthesis</keyword>
<keyword evidence="9 12" id="KW-1133">Transmembrane helix</keyword>
<keyword evidence="3" id="KW-1003">Cell membrane</keyword>
<protein>
    <submittedName>
        <fullName evidence="14">EamA-like transporter family protein</fullName>
    </submittedName>
</protein>
<keyword evidence="15" id="KW-1185">Reference proteome</keyword>
<dbReference type="Proteomes" id="UP000199520">
    <property type="component" value="Unassembled WGS sequence"/>
</dbReference>
<keyword evidence="10" id="KW-0443">Lipid metabolism</keyword>
<dbReference type="InterPro" id="IPR037185">
    <property type="entry name" value="EmrE-like"/>
</dbReference>
<keyword evidence="4" id="KW-0444">Lipid biosynthesis</keyword>
<evidence type="ECO:0000256" key="6">
    <source>
        <dbReference type="ARBA" id="ARBA00022556"/>
    </source>
</evidence>
<evidence type="ECO:0000256" key="3">
    <source>
        <dbReference type="ARBA" id="ARBA00022475"/>
    </source>
</evidence>
<dbReference type="PANTHER" id="PTHR30561:SF9">
    <property type="entry name" value="4-AMINO-4-DEOXY-L-ARABINOSE-PHOSPHOUNDECAPRENOL FLIPPASE SUBUNIT ARNF-RELATED"/>
    <property type="match status" value="1"/>
</dbReference>
<feature type="domain" description="EamA" evidence="13">
    <location>
        <begin position="9"/>
        <end position="112"/>
    </location>
</feature>
<keyword evidence="5" id="KW-0997">Cell inner membrane</keyword>
<comment type="similarity">
    <text evidence="2">Belongs to the EamA transporter family.</text>
</comment>
<keyword evidence="7 12" id="KW-0812">Transmembrane</keyword>
<reference evidence="15" key="1">
    <citation type="submission" date="2016-10" db="EMBL/GenBank/DDBJ databases">
        <authorList>
            <person name="Varghese N."/>
            <person name="Submissions S."/>
        </authorList>
    </citation>
    <scope>NUCLEOTIDE SEQUENCE [LARGE SCALE GENOMIC DNA]</scope>
    <source>
        <strain evidence="15">DSM 13327</strain>
    </source>
</reference>
<dbReference type="RefSeq" id="WP_090941077.1">
    <property type="nucleotide sequence ID" value="NZ_FOTS01000041.1"/>
</dbReference>
<evidence type="ECO:0000256" key="12">
    <source>
        <dbReference type="SAM" id="Phobius"/>
    </source>
</evidence>
<comment type="subcellular location">
    <subcellularLocation>
        <location evidence="1">Cell membrane</location>
        <topology evidence="1">Multi-pass membrane protein</topology>
    </subcellularLocation>
</comment>
<gene>
    <name evidence="14" type="ORF">SAMN04490355_104146</name>
</gene>
<organism evidence="14 15">
    <name type="scientific">Pelosinus propionicus DSM 13327</name>
    <dbReference type="NCBI Taxonomy" id="1123291"/>
    <lineage>
        <taxon>Bacteria</taxon>
        <taxon>Bacillati</taxon>
        <taxon>Bacillota</taxon>
        <taxon>Negativicutes</taxon>
        <taxon>Selenomonadales</taxon>
        <taxon>Sporomusaceae</taxon>
        <taxon>Pelosinus</taxon>
    </lineage>
</organism>
<evidence type="ECO:0000313" key="15">
    <source>
        <dbReference type="Proteomes" id="UP000199520"/>
    </source>
</evidence>
<dbReference type="AlphaFoldDB" id="A0A1I4N720"/>
<feature type="transmembrane region" description="Helical" evidence="12">
    <location>
        <begin position="95"/>
        <end position="112"/>
    </location>
</feature>
<proteinExistence type="inferred from homology"/>
<evidence type="ECO:0000259" key="13">
    <source>
        <dbReference type="Pfam" id="PF00892"/>
    </source>
</evidence>
<evidence type="ECO:0000256" key="1">
    <source>
        <dbReference type="ARBA" id="ARBA00004651"/>
    </source>
</evidence>
<keyword evidence="6" id="KW-0441">Lipid A biosynthesis</keyword>
<evidence type="ECO:0000256" key="10">
    <source>
        <dbReference type="ARBA" id="ARBA00023098"/>
    </source>
</evidence>
<keyword evidence="11 12" id="KW-0472">Membrane</keyword>
<dbReference type="PANTHER" id="PTHR30561">
    <property type="entry name" value="SMR FAMILY PROTON-DEPENDENT DRUG EFFLUX TRANSPORTER SUGE"/>
    <property type="match status" value="1"/>
</dbReference>
<dbReference type="OrthoDB" id="9156836at2"/>
<dbReference type="InterPro" id="IPR000390">
    <property type="entry name" value="Small_drug/metabolite_transptr"/>
</dbReference>
<dbReference type="GO" id="GO:0022857">
    <property type="term" value="F:transmembrane transporter activity"/>
    <property type="evidence" value="ECO:0007669"/>
    <property type="project" value="InterPro"/>
</dbReference>
<evidence type="ECO:0000256" key="11">
    <source>
        <dbReference type="ARBA" id="ARBA00023136"/>
    </source>
</evidence>
<evidence type="ECO:0000313" key="14">
    <source>
        <dbReference type="EMBL" id="SFM11070.1"/>
    </source>
</evidence>
<feature type="transmembrane region" description="Helical" evidence="12">
    <location>
        <begin position="69"/>
        <end position="89"/>
    </location>
</feature>
<dbReference type="GO" id="GO:0005886">
    <property type="term" value="C:plasma membrane"/>
    <property type="evidence" value="ECO:0007669"/>
    <property type="project" value="UniProtKB-SubCell"/>
</dbReference>